<gene>
    <name evidence="2" type="ORF">A3I41_02185</name>
</gene>
<dbReference type="Pfam" id="PF01547">
    <property type="entry name" value="SBP_bac_1"/>
    <property type="match status" value="1"/>
</dbReference>
<dbReference type="PANTHER" id="PTHR43649">
    <property type="entry name" value="ARABINOSE-BINDING PROTEIN-RELATED"/>
    <property type="match status" value="1"/>
</dbReference>
<proteinExistence type="predicted"/>
<evidence type="ECO:0000256" key="1">
    <source>
        <dbReference type="SAM" id="SignalP"/>
    </source>
</evidence>
<feature type="chain" id="PRO_5009533178" description="Sugar ABC transporter substrate-binding protein" evidence="1">
    <location>
        <begin position="30"/>
        <end position="460"/>
    </location>
</feature>
<dbReference type="InterPro" id="IPR006059">
    <property type="entry name" value="SBP"/>
</dbReference>
<dbReference type="EMBL" id="MGEQ01000010">
    <property type="protein sequence ID" value="OGL86345.1"/>
    <property type="molecule type" value="Genomic_DNA"/>
</dbReference>
<name>A0A1F7V7G4_9BACT</name>
<dbReference type="PANTHER" id="PTHR43649:SF12">
    <property type="entry name" value="DIACETYLCHITOBIOSE BINDING PROTEIN DASA"/>
    <property type="match status" value="1"/>
</dbReference>
<dbReference type="InterPro" id="IPR050490">
    <property type="entry name" value="Bact_solute-bd_prot1"/>
</dbReference>
<sequence length="460" mass="50531">MTTRRNLSKLIAALSLVTLLGAGCGGPSAAQIAASKPVSLVVWRVFDSDDVIQPVMAAYQKIHPNVSFEYRELRSDEFKNELLRALAEGNGPDIFSVNNAWIGEYQSLMTPLPSSLKIPYSEVRGTIKKETIYTVKEQPTISLRSLKTDFIDVVATDVLRPFQENTKAPVTDRIFGLPLAVDNLALYYNKDLLNAAGFPEPPKTWTQFQEQTTKLTRIGTGGEILQSGAALGTSKNVERASDILSLLMMQNGTQMTDERGVATFANANQERQIVGLDAVNFYTDFANPTKQVYSWNAKQPNSFDAFTAGKTAFFFGYSYHAPLIRAGAPKLPFAIATVPQIEGGKNVNYANYWIETVSKASENPDFAWDFIQFAASAEQVPAYLTAARKPPARRALINSQMQDEDLSIFASQLLTAKSWYKGKNASVAEGALLDLINAVLLAEDGNKAMQEAQNKVNQTL</sequence>
<dbReference type="PROSITE" id="PS51318">
    <property type="entry name" value="TAT"/>
    <property type="match status" value="1"/>
</dbReference>
<dbReference type="InterPro" id="IPR006311">
    <property type="entry name" value="TAT_signal"/>
</dbReference>
<dbReference type="PROSITE" id="PS51257">
    <property type="entry name" value="PROKAR_LIPOPROTEIN"/>
    <property type="match status" value="1"/>
</dbReference>
<dbReference type="Proteomes" id="UP000176593">
    <property type="component" value="Unassembled WGS sequence"/>
</dbReference>
<keyword evidence="1" id="KW-0732">Signal</keyword>
<evidence type="ECO:0008006" key="4">
    <source>
        <dbReference type="Google" id="ProtNLM"/>
    </source>
</evidence>
<accession>A0A1F7V7G4</accession>
<dbReference type="SUPFAM" id="SSF53850">
    <property type="entry name" value="Periplasmic binding protein-like II"/>
    <property type="match status" value="1"/>
</dbReference>
<protein>
    <recommendedName>
        <fullName evidence="4">Sugar ABC transporter substrate-binding protein</fullName>
    </recommendedName>
</protein>
<dbReference type="Gene3D" id="3.40.190.10">
    <property type="entry name" value="Periplasmic binding protein-like II"/>
    <property type="match status" value="1"/>
</dbReference>
<feature type="signal peptide" evidence="1">
    <location>
        <begin position="1"/>
        <end position="29"/>
    </location>
</feature>
<comment type="caution">
    <text evidence="2">The sequence shown here is derived from an EMBL/GenBank/DDBJ whole genome shotgun (WGS) entry which is preliminary data.</text>
</comment>
<evidence type="ECO:0000313" key="2">
    <source>
        <dbReference type="EMBL" id="OGL86345.1"/>
    </source>
</evidence>
<reference evidence="2 3" key="1">
    <citation type="journal article" date="2016" name="Nat. Commun.">
        <title>Thousands of microbial genomes shed light on interconnected biogeochemical processes in an aquifer system.</title>
        <authorList>
            <person name="Anantharaman K."/>
            <person name="Brown C.T."/>
            <person name="Hug L.A."/>
            <person name="Sharon I."/>
            <person name="Castelle C.J."/>
            <person name="Probst A.J."/>
            <person name="Thomas B.C."/>
            <person name="Singh A."/>
            <person name="Wilkins M.J."/>
            <person name="Karaoz U."/>
            <person name="Brodie E.L."/>
            <person name="Williams K.H."/>
            <person name="Hubbard S.S."/>
            <person name="Banfield J.F."/>
        </authorList>
    </citation>
    <scope>NUCLEOTIDE SEQUENCE [LARGE SCALE GENOMIC DNA]</scope>
</reference>
<evidence type="ECO:0000313" key="3">
    <source>
        <dbReference type="Proteomes" id="UP000176593"/>
    </source>
</evidence>
<organism evidence="2 3">
    <name type="scientific">Candidatus Uhrbacteria bacterium RIFCSPLOWO2_02_FULL_48_18</name>
    <dbReference type="NCBI Taxonomy" id="1802408"/>
    <lineage>
        <taxon>Bacteria</taxon>
        <taxon>Candidatus Uhriibacteriota</taxon>
    </lineage>
</organism>
<dbReference type="AlphaFoldDB" id="A0A1F7V7G4"/>